<dbReference type="InterPro" id="IPR027840">
    <property type="entry name" value="DUF4493"/>
</dbReference>
<dbReference type="SUPFAM" id="SSF74853">
    <property type="entry name" value="Lamin A/C globular tail domain"/>
    <property type="match status" value="1"/>
</dbReference>
<dbReference type="AlphaFoldDB" id="A0A974WG43"/>
<organism evidence="3 4">
    <name type="scientific">Fulvivirga lutea</name>
    <dbReference type="NCBI Taxonomy" id="2810512"/>
    <lineage>
        <taxon>Bacteria</taxon>
        <taxon>Pseudomonadati</taxon>
        <taxon>Bacteroidota</taxon>
        <taxon>Cytophagia</taxon>
        <taxon>Cytophagales</taxon>
        <taxon>Fulvivirgaceae</taxon>
        <taxon>Fulvivirga</taxon>
    </lineage>
</organism>
<name>A0A974WG43_9BACT</name>
<protein>
    <submittedName>
        <fullName evidence="3">DUF4493 domain-containing protein</fullName>
    </submittedName>
</protein>
<dbReference type="InterPro" id="IPR028974">
    <property type="entry name" value="TSP_type-3_rpt"/>
</dbReference>
<dbReference type="GO" id="GO:0005509">
    <property type="term" value="F:calcium ion binding"/>
    <property type="evidence" value="ECO:0007669"/>
    <property type="project" value="InterPro"/>
</dbReference>
<feature type="region of interest" description="Disordered" evidence="1">
    <location>
        <begin position="472"/>
        <end position="512"/>
    </location>
</feature>
<dbReference type="InterPro" id="IPR036415">
    <property type="entry name" value="Lamin_tail_dom_sf"/>
</dbReference>
<dbReference type="Pfam" id="PF14900">
    <property type="entry name" value="DUF4493"/>
    <property type="match status" value="1"/>
</dbReference>
<dbReference type="Pfam" id="PF00932">
    <property type="entry name" value="LTD"/>
    <property type="match status" value="1"/>
</dbReference>
<proteinExistence type="predicted"/>
<dbReference type="InterPro" id="IPR021655">
    <property type="entry name" value="Put_metal-bd"/>
</dbReference>
<feature type="domain" description="LTD" evidence="2">
    <location>
        <begin position="253"/>
        <end position="361"/>
    </location>
</feature>
<evidence type="ECO:0000256" key="1">
    <source>
        <dbReference type="SAM" id="MobiDB-lite"/>
    </source>
</evidence>
<evidence type="ECO:0000313" key="3">
    <source>
        <dbReference type="EMBL" id="QSE97874.1"/>
    </source>
</evidence>
<dbReference type="Gene3D" id="4.10.1080.10">
    <property type="entry name" value="TSP type-3 repeat"/>
    <property type="match status" value="1"/>
</dbReference>
<dbReference type="InterPro" id="IPR001322">
    <property type="entry name" value="Lamin_tail_dom"/>
</dbReference>
<dbReference type="EMBL" id="CP070608">
    <property type="protein sequence ID" value="QSE97874.1"/>
    <property type="molecule type" value="Genomic_DNA"/>
</dbReference>
<dbReference type="Pfam" id="PF11617">
    <property type="entry name" value="Cu-binding_MopE"/>
    <property type="match status" value="1"/>
</dbReference>
<evidence type="ECO:0000313" key="4">
    <source>
        <dbReference type="Proteomes" id="UP000662783"/>
    </source>
</evidence>
<dbReference type="PROSITE" id="PS51257">
    <property type="entry name" value="PROKAR_LIPOPROTEIN"/>
    <property type="match status" value="1"/>
</dbReference>
<feature type="compositionally biased region" description="Polar residues" evidence="1">
    <location>
        <begin position="472"/>
        <end position="487"/>
    </location>
</feature>
<evidence type="ECO:0000259" key="2">
    <source>
        <dbReference type="Pfam" id="PF00932"/>
    </source>
</evidence>
<dbReference type="PANTHER" id="PTHR10199">
    <property type="entry name" value="THROMBOSPONDIN"/>
    <property type="match status" value="1"/>
</dbReference>
<dbReference type="Proteomes" id="UP000662783">
    <property type="component" value="Chromosome"/>
</dbReference>
<gene>
    <name evidence="3" type="ORF">JR347_01950</name>
</gene>
<keyword evidence="4" id="KW-1185">Reference proteome</keyword>
<dbReference type="KEGG" id="fuv:JR347_01950"/>
<sequence length="581" mass="63280">MKRLLLAIFAILFLYGCSEDETNSSEGIGKLSLNVGLDIKANPIGGRTDEVVALEDFLVIIFREDGTVFQQFDRAGDIPSEVELPTGVYRVTASSNNESLAEFDNPFYYGESELFSIDKEELKVITVTCTLDNMKVTVNYSDNVVNSFDTYVTTVQSDAGGLLIYNESETREGFFSVSPLAIEATLTYSKTDGSVLTKTFSGAVTDPQPKTHYEINVDAIVQDGQIVINIVLDESTDLVPIELGDDIYSGNLSNGDLLITEVFQDPMFTDSGYEYFEVYNNTSTTLNLIGKVVTDLGSDIFVIEEDLIIEPYSYYVLQSGNLHLLIDITNDYVYSGMELDNESDEIIIFNSDMSEIVRLEYDGGPLFPDPTGASMILDASCLTLECMQDGSNWCVSISLMEFDERGSPGSVNESCFVDYDGDGYTVEHGDCDDSDNTVYPGAPDICGNGIDENCDTSDAVCDGFDSDGDGISNNSETNLGTNLNSPDSDNDGINDYVETNRGNPIDTDGDGTLDALDLDSDEDGYADSMEKYIDSDFDGIADYRDLDSDNDGVIDTDDNCRITSNVAQVDSDGDGIGDACD</sequence>
<accession>A0A974WG43</accession>
<dbReference type="SUPFAM" id="SSF103647">
    <property type="entry name" value="TSP type-3 repeat"/>
    <property type="match status" value="2"/>
</dbReference>
<reference evidence="3" key="1">
    <citation type="submission" date="2021-02" db="EMBL/GenBank/DDBJ databases">
        <title>Fulvivirga sp. S481 isolated from sea water.</title>
        <authorList>
            <person name="Bae S.S."/>
            <person name="Baek K."/>
        </authorList>
    </citation>
    <scope>NUCLEOTIDE SEQUENCE</scope>
    <source>
        <strain evidence="3">S481</strain>
    </source>
</reference>
<dbReference type="RefSeq" id="WP_205722382.1">
    <property type="nucleotide sequence ID" value="NZ_CP070608.1"/>
</dbReference>